<dbReference type="AlphaFoldDB" id="A0A238JXL3"/>
<dbReference type="InterPro" id="IPR050177">
    <property type="entry name" value="Lipid_A_modif_metabolic_enz"/>
</dbReference>
<dbReference type="OrthoDB" id="9814124at2"/>
<keyword evidence="3" id="KW-1185">Reference proteome</keyword>
<dbReference type="RefSeq" id="WP_093966637.1">
    <property type="nucleotide sequence ID" value="NZ_FXYE01000001.1"/>
</dbReference>
<protein>
    <submittedName>
        <fullName evidence="2">UDP-glucose 4-epimerase</fullName>
        <ecNumber evidence="2">5.1.3.2</ecNumber>
    </submittedName>
</protein>
<dbReference type="InterPro" id="IPR001509">
    <property type="entry name" value="Epimerase_deHydtase"/>
</dbReference>
<dbReference type="EMBL" id="FXYE01000001">
    <property type="protein sequence ID" value="SMX34884.1"/>
    <property type="molecule type" value="Genomic_DNA"/>
</dbReference>
<keyword evidence="2" id="KW-0413">Isomerase</keyword>
<sequence>MKVAVTGGAGLVGRFLVEHAIAAGDDVTLLSRHEPPTGFFSKTVTHRPFALGDAPDLTGYDAVFHCAFSHIPGRYRGGEGDDPDGFIRANLDGSIKLFQSAKGSGVPRLVFLSSRAVYGAYPDGTPLTEDLPPKPVTLYGEVKWQAEKALADMASPDFAPICLRATGVYGPAGPGQMHKWANLFADFAAARPISPRVGTELHGDDLATAANLSLNAAPGTYNVSDLLLDRRDLLEMVAQETGVQAPLPARSETPVSVMQTERLRALGWSPGGLEKLQKTLPKMLG</sequence>
<dbReference type="Pfam" id="PF01370">
    <property type="entry name" value="Epimerase"/>
    <property type="match status" value="1"/>
</dbReference>
<dbReference type="CDD" id="cd08946">
    <property type="entry name" value="SDR_e"/>
    <property type="match status" value="1"/>
</dbReference>
<dbReference type="Gene3D" id="3.40.50.720">
    <property type="entry name" value="NAD(P)-binding Rossmann-like Domain"/>
    <property type="match status" value="1"/>
</dbReference>
<dbReference type="SUPFAM" id="SSF51735">
    <property type="entry name" value="NAD(P)-binding Rossmann-fold domains"/>
    <property type="match status" value="1"/>
</dbReference>
<dbReference type="GO" id="GO:0003978">
    <property type="term" value="F:UDP-glucose 4-epimerase activity"/>
    <property type="evidence" value="ECO:0007669"/>
    <property type="project" value="UniProtKB-EC"/>
</dbReference>
<dbReference type="EC" id="5.1.3.2" evidence="2"/>
<organism evidence="2 3">
    <name type="scientific">Actibacterium lipolyticum</name>
    <dbReference type="NCBI Taxonomy" id="1524263"/>
    <lineage>
        <taxon>Bacteria</taxon>
        <taxon>Pseudomonadati</taxon>
        <taxon>Pseudomonadota</taxon>
        <taxon>Alphaproteobacteria</taxon>
        <taxon>Rhodobacterales</taxon>
        <taxon>Roseobacteraceae</taxon>
        <taxon>Actibacterium</taxon>
    </lineage>
</organism>
<dbReference type="PANTHER" id="PTHR43245">
    <property type="entry name" value="BIFUNCTIONAL POLYMYXIN RESISTANCE PROTEIN ARNA"/>
    <property type="match status" value="1"/>
</dbReference>
<reference evidence="3" key="1">
    <citation type="submission" date="2017-05" db="EMBL/GenBank/DDBJ databases">
        <authorList>
            <person name="Rodrigo-Torres L."/>
            <person name="Arahal R. D."/>
            <person name="Lucena T."/>
        </authorList>
    </citation>
    <scope>NUCLEOTIDE SEQUENCE [LARGE SCALE GENOMIC DNA]</scope>
    <source>
        <strain evidence="3">CECT 8621</strain>
    </source>
</reference>
<evidence type="ECO:0000259" key="1">
    <source>
        <dbReference type="Pfam" id="PF01370"/>
    </source>
</evidence>
<evidence type="ECO:0000313" key="2">
    <source>
        <dbReference type="EMBL" id="SMX34884.1"/>
    </source>
</evidence>
<feature type="domain" description="NAD-dependent epimerase/dehydratase" evidence="1">
    <location>
        <begin position="3"/>
        <end position="223"/>
    </location>
</feature>
<dbReference type="InterPro" id="IPR036291">
    <property type="entry name" value="NAD(P)-bd_dom_sf"/>
</dbReference>
<gene>
    <name evidence="2" type="primary">galE_1</name>
    <name evidence="2" type="ORF">COL8621_01540</name>
</gene>
<accession>A0A238JXL3</accession>
<dbReference type="Proteomes" id="UP000202922">
    <property type="component" value="Unassembled WGS sequence"/>
</dbReference>
<proteinExistence type="predicted"/>
<name>A0A238JXL3_9RHOB</name>
<evidence type="ECO:0000313" key="3">
    <source>
        <dbReference type="Proteomes" id="UP000202922"/>
    </source>
</evidence>